<name>A0A4Y6PUP1_PERCE</name>
<dbReference type="PANTHER" id="PTHR43289:SF34">
    <property type="entry name" value="SERINE_THREONINE-PROTEIN KINASE YBDM-RELATED"/>
    <property type="match status" value="1"/>
</dbReference>
<feature type="domain" description="Protein kinase" evidence="6">
    <location>
        <begin position="57"/>
        <end position="323"/>
    </location>
</feature>
<dbReference type="CDD" id="cd14014">
    <property type="entry name" value="STKc_PknB_like"/>
    <property type="match status" value="1"/>
</dbReference>
<proteinExistence type="predicted"/>
<dbReference type="PROSITE" id="PS00108">
    <property type="entry name" value="PROTEIN_KINASE_ST"/>
    <property type="match status" value="1"/>
</dbReference>
<evidence type="ECO:0000256" key="1">
    <source>
        <dbReference type="ARBA" id="ARBA00022679"/>
    </source>
</evidence>
<keyword evidence="2" id="KW-0547">Nucleotide-binding</keyword>
<keyword evidence="3 7" id="KW-0418">Kinase</keyword>
<sequence length="557" mass="62144">MSSTLIELPPELSEADANSTVEYVEAESVEEFAHKTHISDEEVLNRVLLPGREFGPYRILGFIASGGMGEIYAAERRMRDGSRRRPVALKVISPEHAHDWRIVERFKREASISKAIRSENVIRVYEFGETDGGKTFLSMELLAGEELFERLCRVRTLALDELADLALQVLQGLSDIHKAGFIHRDIKPENVFLSRRPDGSEVVKILDFGIAKRRSERSDPLLSVAGQIYGTPEYLAPEQAINPDVDPRADIYSVGVMLYEAASGSLPFHGDTSYSVIASHQNDPVPSLPSAVDPEFAEIVYTALAKNPADRFQTADEMAHVLGRWREQTSWVEELPGVSDLAFDDVFDSQDLMPDESPTRVQSKTRVSERAATQHYEKPKGRNKPEQQGPIGLNDLSDPQFYLGDESPDEAFEKVSVSKARERQRKRAGAQKRQRPADATAEMSRPDDASLRRQAKAQRQRDKRQRQQNKRQPKRRHPTPEQRRDAADEPTAVVSRSDVRLAEETSSSGSRTAQVVTWVTVLIILAAIAWTFYEPSGSADAETSAVESPAEATAPAD</sequence>
<feature type="region of interest" description="Disordered" evidence="5">
    <location>
        <begin position="537"/>
        <end position="557"/>
    </location>
</feature>
<dbReference type="GO" id="GO:0004674">
    <property type="term" value="F:protein serine/threonine kinase activity"/>
    <property type="evidence" value="ECO:0007669"/>
    <property type="project" value="UniProtKB-KW"/>
</dbReference>
<dbReference type="OrthoDB" id="9801841at2"/>
<evidence type="ECO:0000256" key="4">
    <source>
        <dbReference type="ARBA" id="ARBA00022840"/>
    </source>
</evidence>
<organism evidence="7 8">
    <name type="scientific">Persicimonas caeni</name>
    <dbReference type="NCBI Taxonomy" id="2292766"/>
    <lineage>
        <taxon>Bacteria</taxon>
        <taxon>Deltaproteobacteria</taxon>
        <taxon>Bradymonadales</taxon>
        <taxon>Bradymonadaceae</taxon>
        <taxon>Persicimonas</taxon>
    </lineage>
</organism>
<accession>A0A4Y6PUP1</accession>
<dbReference type="Proteomes" id="UP000315995">
    <property type="component" value="Chromosome"/>
</dbReference>
<dbReference type="PANTHER" id="PTHR43289">
    <property type="entry name" value="MITOGEN-ACTIVATED PROTEIN KINASE KINASE KINASE 20-RELATED"/>
    <property type="match status" value="1"/>
</dbReference>
<gene>
    <name evidence="7" type="ORF">FIV42_12180</name>
</gene>
<evidence type="ECO:0000256" key="2">
    <source>
        <dbReference type="ARBA" id="ARBA00022741"/>
    </source>
</evidence>
<dbReference type="PROSITE" id="PS50011">
    <property type="entry name" value="PROTEIN_KINASE_DOM"/>
    <property type="match status" value="1"/>
</dbReference>
<dbReference type="AlphaFoldDB" id="A0A4Y6PUP1"/>
<dbReference type="RefSeq" id="WP_141197955.1">
    <property type="nucleotide sequence ID" value="NZ_CP041186.1"/>
</dbReference>
<evidence type="ECO:0000256" key="5">
    <source>
        <dbReference type="SAM" id="MobiDB-lite"/>
    </source>
</evidence>
<feature type="region of interest" description="Disordered" evidence="5">
    <location>
        <begin position="349"/>
        <end position="512"/>
    </location>
</feature>
<evidence type="ECO:0000259" key="6">
    <source>
        <dbReference type="PROSITE" id="PS50011"/>
    </source>
</evidence>
<dbReference type="Pfam" id="PF00069">
    <property type="entry name" value="Pkinase"/>
    <property type="match status" value="1"/>
</dbReference>
<evidence type="ECO:0000313" key="7">
    <source>
        <dbReference type="EMBL" id="QDG51475.1"/>
    </source>
</evidence>
<dbReference type="InterPro" id="IPR008271">
    <property type="entry name" value="Ser/Thr_kinase_AS"/>
</dbReference>
<evidence type="ECO:0000313" key="8">
    <source>
        <dbReference type="Proteomes" id="UP000315995"/>
    </source>
</evidence>
<dbReference type="InterPro" id="IPR011009">
    <property type="entry name" value="Kinase-like_dom_sf"/>
</dbReference>
<dbReference type="InterPro" id="IPR000719">
    <property type="entry name" value="Prot_kinase_dom"/>
</dbReference>
<dbReference type="SUPFAM" id="SSF56112">
    <property type="entry name" value="Protein kinase-like (PK-like)"/>
    <property type="match status" value="1"/>
</dbReference>
<dbReference type="GO" id="GO:0005524">
    <property type="term" value="F:ATP binding"/>
    <property type="evidence" value="ECO:0007669"/>
    <property type="project" value="UniProtKB-KW"/>
</dbReference>
<evidence type="ECO:0000256" key="3">
    <source>
        <dbReference type="ARBA" id="ARBA00022777"/>
    </source>
</evidence>
<reference evidence="7 8" key="1">
    <citation type="submission" date="2019-06" db="EMBL/GenBank/DDBJ databases">
        <title>Persicimonas caeni gen. nov., sp. nov., a predatory bacterium isolated from solar saltern.</title>
        <authorList>
            <person name="Wang S."/>
        </authorList>
    </citation>
    <scope>NUCLEOTIDE SEQUENCE [LARGE SCALE GENOMIC DNA]</scope>
    <source>
        <strain evidence="7 8">YN101</strain>
    </source>
</reference>
<dbReference type="Gene3D" id="3.30.200.20">
    <property type="entry name" value="Phosphorylase Kinase, domain 1"/>
    <property type="match status" value="1"/>
</dbReference>
<feature type="compositionally biased region" description="Basic and acidic residues" evidence="5">
    <location>
        <begin position="478"/>
        <end position="487"/>
    </location>
</feature>
<keyword evidence="7" id="KW-0723">Serine/threonine-protein kinase</keyword>
<dbReference type="EMBL" id="CP041186">
    <property type="protein sequence ID" value="QDG51475.1"/>
    <property type="molecule type" value="Genomic_DNA"/>
</dbReference>
<dbReference type="SMART" id="SM00220">
    <property type="entry name" value="S_TKc"/>
    <property type="match status" value="1"/>
</dbReference>
<accession>A0A5B8Y9E4</accession>
<feature type="compositionally biased region" description="Basic and acidic residues" evidence="5">
    <location>
        <begin position="375"/>
        <end position="385"/>
    </location>
</feature>
<feature type="compositionally biased region" description="Basic residues" evidence="5">
    <location>
        <begin position="453"/>
        <end position="477"/>
    </location>
</feature>
<keyword evidence="4" id="KW-0067">ATP-binding</keyword>
<dbReference type="Gene3D" id="1.10.510.10">
    <property type="entry name" value="Transferase(Phosphotransferase) domain 1"/>
    <property type="match status" value="1"/>
</dbReference>
<keyword evidence="1" id="KW-0808">Transferase</keyword>
<protein>
    <submittedName>
        <fullName evidence="7">Serine/threonine protein kinase</fullName>
    </submittedName>
</protein>
<keyword evidence="8" id="KW-1185">Reference proteome</keyword>
<feature type="compositionally biased region" description="Basic residues" evidence="5">
    <location>
        <begin position="422"/>
        <end position="434"/>
    </location>
</feature>